<feature type="non-terminal residue" evidence="1">
    <location>
        <position position="165"/>
    </location>
</feature>
<evidence type="ECO:0000313" key="2">
    <source>
        <dbReference type="Proteomes" id="UP000663824"/>
    </source>
</evidence>
<proteinExistence type="predicted"/>
<dbReference type="Proteomes" id="UP000663824">
    <property type="component" value="Unassembled WGS sequence"/>
</dbReference>
<protein>
    <submittedName>
        <fullName evidence="1">Uncharacterized protein</fullName>
    </submittedName>
</protein>
<name>A0A816UH83_9BILA</name>
<dbReference type="AlphaFoldDB" id="A0A816UH83"/>
<comment type="caution">
    <text evidence="1">The sequence shown here is derived from an EMBL/GenBank/DDBJ whole genome shotgun (WGS) entry which is preliminary data.</text>
</comment>
<sequence length="165" mass="18474">MKLPKHPKLNKFVHEKSFKSLAESVEFHEEALNSGRYIKGFFTNDDMTLKAAHEILAGNPYETFLTDLLLKPPSQSIHEQRSREITLCAIENFPEYLSEYNKCKNEISLVSVGGPAALDTSLIASIDSNMKTMQQNIYISGPFSESNLAYSALQLHVRHGTALNA</sequence>
<organism evidence="1 2">
    <name type="scientific">Rotaria magnacalcarata</name>
    <dbReference type="NCBI Taxonomy" id="392030"/>
    <lineage>
        <taxon>Eukaryota</taxon>
        <taxon>Metazoa</taxon>
        <taxon>Spiralia</taxon>
        <taxon>Gnathifera</taxon>
        <taxon>Rotifera</taxon>
        <taxon>Eurotatoria</taxon>
        <taxon>Bdelloidea</taxon>
        <taxon>Philodinida</taxon>
        <taxon>Philodinidae</taxon>
        <taxon>Rotaria</taxon>
    </lineage>
</organism>
<evidence type="ECO:0000313" key="1">
    <source>
        <dbReference type="EMBL" id="CAF2109072.1"/>
    </source>
</evidence>
<reference evidence="1" key="1">
    <citation type="submission" date="2021-02" db="EMBL/GenBank/DDBJ databases">
        <authorList>
            <person name="Nowell W R."/>
        </authorList>
    </citation>
    <scope>NUCLEOTIDE SEQUENCE</scope>
</reference>
<gene>
    <name evidence="1" type="ORF">MBJ925_LOCUS23824</name>
</gene>
<dbReference type="EMBL" id="CAJNRE010012303">
    <property type="protein sequence ID" value="CAF2109072.1"/>
    <property type="molecule type" value="Genomic_DNA"/>
</dbReference>
<accession>A0A816UH83</accession>